<dbReference type="Proteomes" id="UP001244341">
    <property type="component" value="Chromosome 3b"/>
</dbReference>
<evidence type="ECO:0000256" key="2">
    <source>
        <dbReference type="ARBA" id="ARBA00022801"/>
    </source>
</evidence>
<dbReference type="PANTHER" id="PTHR45738">
    <property type="entry name" value="POLYPHOSPHOINOSITIDE PHOSPHATASE"/>
    <property type="match status" value="1"/>
</dbReference>
<name>A0ABY8TTR7_TETOB</name>
<dbReference type="PANTHER" id="PTHR45738:SF5">
    <property type="entry name" value="POLYPHOSPHOINOSITIDE PHOSPHATASE"/>
    <property type="match status" value="1"/>
</dbReference>
<sequence>MASAAVDKRIESYRRISIYGTKSRLYVVGHDEQLGICRILKFRRHDGPRLDVVEDPLVYTPEQCTLVLRRVHEQSGGLQLISKGHGIIGCFRFTDSYYLLVVARREYVGHICGHKVYRIAETCLISLSASQQRIDMAAADSTAEKRYRKLLLGVDLTKNFFFSYSYSLAHTLQHNHQQAAAGAGHAAAAAAADPNSSSSSSSSTAHVAAADAAAAAAAAVGWDVYDSSMFVWNAYLTRPLRVAIQSGRWTLPLVHGYWEQRQVSVFGRALTLTLLARRSRHFAGTRFRKRGLSSAGFVANEVESEQIVDAGIDWATGQPLWSAMVQVRGSVPLFWSQQTTALSPKPDILLQQFDPVYEKTAAHFADMRRRYGDPIMALNLLRSKERRPREVRREYAVAVDLTNAGLLQQQPSKHNMRPCCLPSIQAGRARPREVLLRREYAVAVDLINAGLPQQQHIVYIPWDFSKHAKQPGANILLELAPIMRLCLDNSGIYVHGPASCSSCQAAIQARLGSRSHPAAAAAAAADPGKESGTSTKQQATPCHHSSSAAAAAPGSLQQQQQQQHQPGSADVLTASQQQPQSLAGFPKQRHFAPTTKLQRGVLRTNCIDCLDRTNVAQFAYGLAAFGAQLEALGALGEEEGGVDSDSSIALQLMEMYEGMGHTVALQYGGSEAHAAFFQKKRGEWEATTQSRDLMTSIRRFYSNAYTDAEKQDAINLFLGNFVPSPAAPPLWELSDDYYLHSDAAIRYSQLLPAPAAAAAAPPPAGSTMTAGGRNAPPVRMISQPHKPPLAIGPQGPVRASPARLDATLDELMWSQFGISVSSQQQQQRLSVSTAPPSSSQASGLGFPGAQPHSPANAEDVGMAPEVQALWWGLGDMYEVWAVAQQGSSEAYARYCRALQQLLDEGSCSQLQSWYDQQQFRLPVVIGAV</sequence>
<gene>
    <name evidence="8" type="ORF">OEZ85_012427</name>
</gene>
<evidence type="ECO:0000259" key="7">
    <source>
        <dbReference type="PROSITE" id="PS50275"/>
    </source>
</evidence>
<reference evidence="8 9" key="1">
    <citation type="submission" date="2023-05" db="EMBL/GenBank/DDBJ databases">
        <title>A 100% complete, gapless, phased diploid assembly of the Scenedesmus obliquus UTEX 3031 genome.</title>
        <authorList>
            <person name="Biondi T.C."/>
            <person name="Hanschen E.R."/>
            <person name="Kwon T."/>
            <person name="Eng W."/>
            <person name="Kruse C.P.S."/>
            <person name="Koehler S.I."/>
            <person name="Kunde Y."/>
            <person name="Gleasner C.D."/>
            <person name="You Mak K.T."/>
            <person name="Polle J."/>
            <person name="Hovde B.T."/>
            <person name="Starkenburg S.R."/>
        </authorList>
    </citation>
    <scope>NUCLEOTIDE SEQUENCE [LARGE SCALE GENOMIC DNA]</scope>
    <source>
        <strain evidence="8 9">DOE0152z</strain>
    </source>
</reference>
<evidence type="ECO:0000313" key="9">
    <source>
        <dbReference type="Proteomes" id="UP001244341"/>
    </source>
</evidence>
<feature type="compositionally biased region" description="Polar residues" evidence="6">
    <location>
        <begin position="531"/>
        <end position="540"/>
    </location>
</feature>
<comment type="catalytic activity">
    <reaction evidence="4">
        <text>a 1,2-diacyl-sn-glycero-3-phospho-(1D-myo-inositol-3,5-bisphosphate) + H2O = a 1,2-diacyl-sn-glycero-3-phospho-(1D-myo-inositol-3-phosphate) + phosphate</text>
        <dbReference type="Rhea" id="RHEA:32955"/>
        <dbReference type="ChEBI" id="CHEBI:15377"/>
        <dbReference type="ChEBI" id="CHEBI:43474"/>
        <dbReference type="ChEBI" id="CHEBI:57923"/>
        <dbReference type="ChEBI" id="CHEBI:58088"/>
    </reaction>
</comment>
<evidence type="ECO:0000256" key="3">
    <source>
        <dbReference type="ARBA" id="ARBA00023136"/>
    </source>
</evidence>
<evidence type="ECO:0000313" key="8">
    <source>
        <dbReference type="EMBL" id="WIA12380.1"/>
    </source>
</evidence>
<proteinExistence type="predicted"/>
<comment type="subcellular location">
    <subcellularLocation>
        <location evidence="1">Vacuole membrane</location>
        <topology evidence="1">Peripheral membrane protein</topology>
    </subcellularLocation>
</comment>
<dbReference type="InterPro" id="IPR002013">
    <property type="entry name" value="SAC_dom"/>
</dbReference>
<dbReference type="InterPro" id="IPR043573">
    <property type="entry name" value="Fig4-like"/>
</dbReference>
<keyword evidence="3" id="KW-0472">Membrane</keyword>
<dbReference type="EMBL" id="CP126210">
    <property type="protein sequence ID" value="WIA12380.1"/>
    <property type="molecule type" value="Genomic_DNA"/>
</dbReference>
<keyword evidence="9" id="KW-1185">Reference proteome</keyword>
<organism evidence="8 9">
    <name type="scientific">Tetradesmus obliquus</name>
    <name type="common">Green alga</name>
    <name type="synonym">Acutodesmus obliquus</name>
    <dbReference type="NCBI Taxonomy" id="3088"/>
    <lineage>
        <taxon>Eukaryota</taxon>
        <taxon>Viridiplantae</taxon>
        <taxon>Chlorophyta</taxon>
        <taxon>core chlorophytes</taxon>
        <taxon>Chlorophyceae</taxon>
        <taxon>CS clade</taxon>
        <taxon>Sphaeropleales</taxon>
        <taxon>Scenedesmaceae</taxon>
        <taxon>Tetradesmus</taxon>
    </lineage>
</organism>
<accession>A0ABY8TTR7</accession>
<protein>
    <recommendedName>
        <fullName evidence="7">SAC domain-containing protein</fullName>
    </recommendedName>
</protein>
<dbReference type="PROSITE" id="PS50275">
    <property type="entry name" value="SAC"/>
    <property type="match status" value="1"/>
</dbReference>
<feature type="region of interest" description="Disordered" evidence="6">
    <location>
        <begin position="518"/>
        <end position="590"/>
    </location>
</feature>
<feature type="region of interest" description="Disordered" evidence="6">
    <location>
        <begin position="827"/>
        <end position="858"/>
    </location>
</feature>
<evidence type="ECO:0000256" key="6">
    <source>
        <dbReference type="SAM" id="MobiDB-lite"/>
    </source>
</evidence>
<feature type="compositionally biased region" description="Polar residues" evidence="6">
    <location>
        <begin position="833"/>
        <end position="842"/>
    </location>
</feature>
<keyword evidence="2" id="KW-0378">Hydrolase</keyword>
<feature type="domain" description="SAC" evidence="7">
    <location>
        <begin position="151"/>
        <end position="669"/>
    </location>
</feature>
<dbReference type="Pfam" id="PF02383">
    <property type="entry name" value="Syja_N"/>
    <property type="match status" value="1"/>
</dbReference>
<evidence type="ECO:0000256" key="4">
    <source>
        <dbReference type="ARBA" id="ARBA00023337"/>
    </source>
</evidence>
<evidence type="ECO:0000256" key="5">
    <source>
        <dbReference type="ARBA" id="ARBA00023464"/>
    </source>
</evidence>
<comment type="subunit">
    <text evidence="5">Component of the PI(3,5)P2 regulatory complex at least composed of ATG18, SAC/FIG4, FAB1 and VAC14.</text>
</comment>
<evidence type="ECO:0000256" key="1">
    <source>
        <dbReference type="ARBA" id="ARBA00004148"/>
    </source>
</evidence>
<feature type="compositionally biased region" description="Low complexity" evidence="6">
    <location>
        <begin position="544"/>
        <end position="569"/>
    </location>
</feature>